<comment type="caution">
    <text evidence="14">The sequence shown here is derived from an EMBL/GenBank/DDBJ whole genome shotgun (WGS) entry which is preliminary data.</text>
</comment>
<comment type="similarity">
    <text evidence="5">Belongs to the lyase 1 family. Adenylosuccinate lyase subfamily.</text>
</comment>
<dbReference type="InterPro" id="IPR020557">
    <property type="entry name" value="Fumarate_lyase_CS"/>
</dbReference>
<dbReference type="Gene3D" id="1.20.200.10">
    <property type="entry name" value="Fumarase/aspartase (Central domain)"/>
    <property type="match status" value="1"/>
</dbReference>
<dbReference type="GO" id="GO:0005829">
    <property type="term" value="C:cytosol"/>
    <property type="evidence" value="ECO:0007669"/>
    <property type="project" value="TreeGrafter"/>
</dbReference>
<keyword evidence="10" id="KW-0456">Lyase</keyword>
<evidence type="ECO:0000256" key="4">
    <source>
        <dbReference type="ARBA" id="ARBA00004734"/>
    </source>
</evidence>
<evidence type="ECO:0000256" key="5">
    <source>
        <dbReference type="ARBA" id="ARBA00008273"/>
    </source>
</evidence>
<dbReference type="GO" id="GO:0044208">
    <property type="term" value="P:'de novo' AMP biosynthetic process"/>
    <property type="evidence" value="ECO:0007669"/>
    <property type="project" value="TreeGrafter"/>
</dbReference>
<dbReference type="PROSITE" id="PS00163">
    <property type="entry name" value="FUMARATE_LYASES"/>
    <property type="match status" value="1"/>
</dbReference>
<dbReference type="GO" id="GO:0070626">
    <property type="term" value="F:(S)-2-(5-amino-1-(5-phospho-D-ribosyl)imidazole-4-carboxamido) succinate lyase (fumarate-forming) activity"/>
    <property type="evidence" value="ECO:0007669"/>
    <property type="project" value="TreeGrafter"/>
</dbReference>
<evidence type="ECO:0000256" key="8">
    <source>
        <dbReference type="ARBA" id="ARBA00017058"/>
    </source>
</evidence>
<comment type="catalytic activity">
    <reaction evidence="12">
        <text>N(6)-(1,2-dicarboxyethyl)-AMP = fumarate + AMP</text>
        <dbReference type="Rhea" id="RHEA:16853"/>
        <dbReference type="ChEBI" id="CHEBI:29806"/>
        <dbReference type="ChEBI" id="CHEBI:57567"/>
        <dbReference type="ChEBI" id="CHEBI:456215"/>
        <dbReference type="EC" id="4.3.2.2"/>
    </reaction>
</comment>
<dbReference type="InterPro" id="IPR022761">
    <property type="entry name" value="Fumarate_lyase_N"/>
</dbReference>
<evidence type="ECO:0000256" key="6">
    <source>
        <dbReference type="ARBA" id="ARBA00011668"/>
    </source>
</evidence>
<dbReference type="Gene3D" id="1.10.40.30">
    <property type="entry name" value="Fumarase/aspartase (C-terminal domain)"/>
    <property type="match status" value="1"/>
</dbReference>
<dbReference type="PANTHER" id="PTHR43172:SF1">
    <property type="entry name" value="ADENYLOSUCCINATE LYASE"/>
    <property type="match status" value="1"/>
</dbReference>
<evidence type="ECO:0000256" key="9">
    <source>
        <dbReference type="ARBA" id="ARBA00022755"/>
    </source>
</evidence>
<evidence type="ECO:0000259" key="13">
    <source>
        <dbReference type="Pfam" id="PF00206"/>
    </source>
</evidence>
<evidence type="ECO:0000256" key="10">
    <source>
        <dbReference type="ARBA" id="ARBA00023239"/>
    </source>
</evidence>
<dbReference type="InterPro" id="IPR008948">
    <property type="entry name" value="L-Aspartase-like"/>
</dbReference>
<proteinExistence type="inferred from homology"/>
<evidence type="ECO:0000256" key="11">
    <source>
        <dbReference type="ARBA" id="ARBA00030717"/>
    </source>
</evidence>
<dbReference type="Pfam" id="PF00206">
    <property type="entry name" value="Lyase_1"/>
    <property type="match status" value="1"/>
</dbReference>
<name>A0AAN5I654_9BILA</name>
<dbReference type="PANTHER" id="PTHR43172">
    <property type="entry name" value="ADENYLOSUCCINATE LYASE"/>
    <property type="match status" value="1"/>
</dbReference>
<sequence>MESESKWESVLGTRYCRGSPLLYILSEKNKTLVWRQLWIWLAEAEKELGLTQVTEDAINEMKAAKEMIDWNELRAEERKLKHDVMAHNHVYGRMCPSAAGIIHLGATSCYVQDNADCIVIREAVQYLLKRMALVLSRLGDFAERTKSEVTVGRTHYQAASLTTIGKRTCIWIQDLLIAFKELERFMEEQRFRGIKGATGTQDSFMTLFEDDEERVEALDDLVTEKAGFKKRFAISGQTYTRQQDVLLVNSLATFAAAAKKMCMDIRVLQAMGELLEPFEESQIGSSAMPYKRNPMKSERVCSLARQLLTLPQMALNTMAEQGLERTLDDSAGRRMMIAEGLLNTNAILLIIQNISEGLSVRSGVVAKNVREEMPFLALEKALMYLCQEGVDRQKAHATIRSTALDAKEKGDVDLEEMFSAPFYDTVRLRVLDLASSPLHFTGRCVSQTERFLSHELRPTISAYLENNDEKVELEV</sequence>
<accession>A0AAN5I654</accession>
<dbReference type="EMBL" id="BTRK01000005">
    <property type="protein sequence ID" value="GMR53698.1"/>
    <property type="molecule type" value="Genomic_DNA"/>
</dbReference>
<dbReference type="Gene3D" id="1.10.275.60">
    <property type="match status" value="1"/>
</dbReference>
<dbReference type="FunFam" id="1.10.275.60:FF:000001">
    <property type="entry name" value="Adenylosuccinate lyase"/>
    <property type="match status" value="1"/>
</dbReference>
<dbReference type="PRINTS" id="PR00149">
    <property type="entry name" value="FUMRATELYASE"/>
</dbReference>
<reference evidence="15" key="1">
    <citation type="submission" date="2022-10" db="EMBL/GenBank/DDBJ databases">
        <title>Genome assembly of Pristionchus species.</title>
        <authorList>
            <person name="Yoshida K."/>
            <person name="Sommer R.J."/>
        </authorList>
    </citation>
    <scope>NUCLEOTIDE SEQUENCE [LARGE SCALE GENOMIC DNA]</scope>
    <source>
        <strain evidence="15">RS5460</strain>
    </source>
</reference>
<comment type="subunit">
    <text evidence="6">Homotetramer. Residues from neighboring subunits contribute catalytic and substrate-binding residues to each active site.</text>
</comment>
<evidence type="ECO:0000256" key="7">
    <source>
        <dbReference type="ARBA" id="ARBA00012339"/>
    </source>
</evidence>
<evidence type="ECO:0000256" key="12">
    <source>
        <dbReference type="ARBA" id="ARBA00047513"/>
    </source>
</evidence>
<feature type="domain" description="Fumarate lyase N-terminal" evidence="13">
    <location>
        <begin position="44"/>
        <end position="306"/>
    </location>
</feature>
<protein>
    <recommendedName>
        <fullName evidence="8">Adenylosuccinate lyase</fullName>
        <ecNumber evidence="7">4.3.2.2</ecNumber>
    </recommendedName>
    <alternativeName>
        <fullName evidence="11">Adenylosuccinase</fullName>
    </alternativeName>
</protein>
<evidence type="ECO:0000256" key="2">
    <source>
        <dbReference type="ARBA" id="ARBA00002971"/>
    </source>
</evidence>
<comment type="catalytic activity">
    <reaction evidence="1">
        <text>(2S)-2-[5-amino-1-(5-phospho-beta-D-ribosyl)imidazole-4-carboxamido]succinate = 5-amino-1-(5-phospho-beta-D-ribosyl)imidazole-4-carboxamide + fumarate</text>
        <dbReference type="Rhea" id="RHEA:23920"/>
        <dbReference type="ChEBI" id="CHEBI:29806"/>
        <dbReference type="ChEBI" id="CHEBI:58443"/>
        <dbReference type="ChEBI" id="CHEBI:58475"/>
        <dbReference type="EC" id="4.3.2.2"/>
    </reaction>
</comment>
<keyword evidence="9" id="KW-0658">Purine biosynthesis</keyword>
<comment type="pathway">
    <text evidence="4">Purine metabolism; AMP biosynthesis via de novo pathway; AMP from IMP: step 2/2.</text>
</comment>
<dbReference type="EC" id="4.3.2.2" evidence="7"/>
<dbReference type="AlphaFoldDB" id="A0AAN5I654"/>
<dbReference type="Proteomes" id="UP001328107">
    <property type="component" value="Unassembled WGS sequence"/>
</dbReference>
<evidence type="ECO:0000313" key="15">
    <source>
        <dbReference type="Proteomes" id="UP001328107"/>
    </source>
</evidence>
<evidence type="ECO:0000313" key="14">
    <source>
        <dbReference type="EMBL" id="GMR53698.1"/>
    </source>
</evidence>
<organism evidence="14 15">
    <name type="scientific">Pristionchus mayeri</name>
    <dbReference type="NCBI Taxonomy" id="1317129"/>
    <lineage>
        <taxon>Eukaryota</taxon>
        <taxon>Metazoa</taxon>
        <taxon>Ecdysozoa</taxon>
        <taxon>Nematoda</taxon>
        <taxon>Chromadorea</taxon>
        <taxon>Rhabditida</taxon>
        <taxon>Rhabditina</taxon>
        <taxon>Diplogasteromorpha</taxon>
        <taxon>Diplogasteroidea</taxon>
        <taxon>Neodiplogasteridae</taxon>
        <taxon>Pristionchus</taxon>
    </lineage>
</organism>
<dbReference type="SUPFAM" id="SSF48557">
    <property type="entry name" value="L-aspartase-like"/>
    <property type="match status" value="1"/>
</dbReference>
<comment type="function">
    <text evidence="2">Catalyzes two non-sequential steps in de novo AMP synthesis: converts (S)-2-(5-amino-1-(5-phospho-D-ribosyl)imidazole-4-carboxamido)succinate (SAICAR) to fumarate plus 5-amino-1-(5-phospho-D-ribosyl)imidazole-4-carboxamide, and thereby also contributes to de novo IMP synthesis, and converts succinyladenosine monophosphate (SAMP) to AMP and fumarate.</text>
</comment>
<dbReference type="GO" id="GO:0004018">
    <property type="term" value="F:N6-(1,2-dicarboxyethyl)AMP AMP-lyase (fumarate-forming) activity"/>
    <property type="evidence" value="ECO:0007669"/>
    <property type="project" value="TreeGrafter"/>
</dbReference>
<dbReference type="InterPro" id="IPR000362">
    <property type="entry name" value="Fumarate_lyase_fam"/>
</dbReference>
<keyword evidence="15" id="KW-1185">Reference proteome</keyword>
<evidence type="ECO:0000256" key="1">
    <source>
        <dbReference type="ARBA" id="ARBA00000598"/>
    </source>
</evidence>
<gene>
    <name evidence="14" type="ORF">PMAYCL1PPCAC_23893</name>
</gene>
<evidence type="ECO:0000256" key="3">
    <source>
        <dbReference type="ARBA" id="ARBA00004706"/>
    </source>
</evidence>
<comment type="pathway">
    <text evidence="3">Purine metabolism; IMP biosynthesis via de novo pathway; 5-amino-1-(5-phospho-D-ribosyl)imidazole-4-carboxamide from 5-amino-1-(5-phospho-D-ribosyl)imidazole-4-carboxylate: step 2/2.</text>
</comment>